<evidence type="ECO:0000313" key="4">
    <source>
        <dbReference type="Proteomes" id="UP001595690"/>
    </source>
</evidence>
<comment type="caution">
    <text evidence="3">The sequence shown here is derived from an EMBL/GenBank/DDBJ whole genome shotgun (WGS) entry which is preliminary data.</text>
</comment>
<dbReference type="Pfam" id="PF03572">
    <property type="entry name" value="Peptidase_S41"/>
    <property type="match status" value="1"/>
</dbReference>
<dbReference type="CDD" id="cd06567">
    <property type="entry name" value="Peptidase_S41"/>
    <property type="match status" value="1"/>
</dbReference>
<reference evidence="4" key="1">
    <citation type="journal article" date="2019" name="Int. J. Syst. Evol. Microbiol.">
        <title>The Global Catalogue of Microorganisms (GCM) 10K type strain sequencing project: providing services to taxonomists for standard genome sequencing and annotation.</title>
        <authorList>
            <consortium name="The Broad Institute Genomics Platform"/>
            <consortium name="The Broad Institute Genome Sequencing Center for Infectious Disease"/>
            <person name="Wu L."/>
            <person name="Ma J."/>
        </authorList>
    </citation>
    <scope>NUCLEOTIDE SEQUENCE [LARGE SCALE GENOMIC DNA]</scope>
    <source>
        <strain evidence="4">CGMCC 4.7405</strain>
    </source>
</reference>
<organism evidence="3 4">
    <name type="scientific">Lentzea rhizosphaerae</name>
    <dbReference type="NCBI Taxonomy" id="2041025"/>
    <lineage>
        <taxon>Bacteria</taxon>
        <taxon>Bacillati</taxon>
        <taxon>Actinomycetota</taxon>
        <taxon>Actinomycetes</taxon>
        <taxon>Pseudonocardiales</taxon>
        <taxon>Pseudonocardiaceae</taxon>
        <taxon>Lentzea</taxon>
    </lineage>
</organism>
<dbReference type="EMBL" id="JBHRZI010000046">
    <property type="protein sequence ID" value="MFC3898043.1"/>
    <property type="molecule type" value="Genomic_DNA"/>
</dbReference>
<keyword evidence="1" id="KW-0732">Signal</keyword>
<gene>
    <name evidence="3" type="ORF">ACFOWZ_41805</name>
</gene>
<feature type="signal peptide" evidence="1">
    <location>
        <begin position="1"/>
        <end position="21"/>
    </location>
</feature>
<proteinExistence type="predicted"/>
<dbReference type="EC" id="3.4.-.-" evidence="3"/>
<name>A0ABV8C7U8_9PSEU</name>
<accession>A0ABV8C7U8</accession>
<sequence>MRLAFLAVLLLIVTAGEPVSAPRAYLDTALDLLQQHSVESPKADWPRLRAQAHRDIAHAQRPADTYRAINRVIARLGNSHTFLDASAAGGAPSTVGTTPDGRMIGTTAYLRIPSVSSDHGEAYVDAGRRVFGDLLAARPRSWVVDLRGNGGGDMHPMLTVVAPLLGEGRTGSFVGPRGGIGDWGVRDGHVYNGDEVAFPQVKMPAAVDGPVAVLVDGQTASSGEAVLISFTGAANARSFGEPTTGFATANNSFELPDGARLAITVGHMVDRTGRAYGNAPIAPHTAVDSRKALDAAIEWLATRR</sequence>
<dbReference type="SUPFAM" id="SSF52096">
    <property type="entry name" value="ClpP/crotonase"/>
    <property type="match status" value="1"/>
</dbReference>
<evidence type="ECO:0000256" key="1">
    <source>
        <dbReference type="SAM" id="SignalP"/>
    </source>
</evidence>
<evidence type="ECO:0000259" key="2">
    <source>
        <dbReference type="SMART" id="SM00245"/>
    </source>
</evidence>
<dbReference type="InterPro" id="IPR005151">
    <property type="entry name" value="Tail-specific_protease"/>
</dbReference>
<feature type="chain" id="PRO_5046909961" evidence="1">
    <location>
        <begin position="22"/>
        <end position="304"/>
    </location>
</feature>
<dbReference type="PANTHER" id="PTHR32060:SF30">
    <property type="entry name" value="CARBOXY-TERMINAL PROCESSING PROTEASE CTPA"/>
    <property type="match status" value="1"/>
</dbReference>
<dbReference type="Proteomes" id="UP001595690">
    <property type="component" value="Unassembled WGS sequence"/>
</dbReference>
<feature type="domain" description="Tail specific protease" evidence="2">
    <location>
        <begin position="77"/>
        <end position="288"/>
    </location>
</feature>
<evidence type="ECO:0000313" key="3">
    <source>
        <dbReference type="EMBL" id="MFC3898043.1"/>
    </source>
</evidence>
<dbReference type="GO" id="GO:0016787">
    <property type="term" value="F:hydrolase activity"/>
    <property type="evidence" value="ECO:0007669"/>
    <property type="project" value="UniProtKB-KW"/>
</dbReference>
<keyword evidence="4" id="KW-1185">Reference proteome</keyword>
<dbReference type="PANTHER" id="PTHR32060">
    <property type="entry name" value="TAIL-SPECIFIC PROTEASE"/>
    <property type="match status" value="1"/>
</dbReference>
<dbReference type="SMART" id="SM00245">
    <property type="entry name" value="TSPc"/>
    <property type="match status" value="1"/>
</dbReference>
<dbReference type="RefSeq" id="WP_382379538.1">
    <property type="nucleotide sequence ID" value="NZ_JBHRZI010000046.1"/>
</dbReference>
<dbReference type="InterPro" id="IPR029045">
    <property type="entry name" value="ClpP/crotonase-like_dom_sf"/>
</dbReference>
<keyword evidence="3" id="KW-0378">Hydrolase</keyword>
<dbReference type="Gene3D" id="3.90.226.10">
    <property type="entry name" value="2-enoyl-CoA Hydratase, Chain A, domain 1"/>
    <property type="match status" value="1"/>
</dbReference>
<protein>
    <submittedName>
        <fullName evidence="3">S41 family peptidase</fullName>
        <ecNumber evidence="3">3.4.-.-</ecNumber>
    </submittedName>
</protein>